<dbReference type="SUPFAM" id="SSF50370">
    <property type="entry name" value="Ricin B-like lectins"/>
    <property type="match status" value="1"/>
</dbReference>
<evidence type="ECO:0000313" key="3">
    <source>
        <dbReference type="Proteomes" id="UP000659223"/>
    </source>
</evidence>
<feature type="domain" description="Ricin B lectin" evidence="1">
    <location>
        <begin position="99"/>
        <end position="151"/>
    </location>
</feature>
<dbReference type="Gene3D" id="2.80.10.50">
    <property type="match status" value="1"/>
</dbReference>
<dbReference type="PROSITE" id="PS50231">
    <property type="entry name" value="RICIN_B_LECTIN"/>
    <property type="match status" value="1"/>
</dbReference>
<dbReference type="Pfam" id="PF14200">
    <property type="entry name" value="RicinB_lectin_2"/>
    <property type="match status" value="2"/>
</dbReference>
<dbReference type="CDD" id="cd00161">
    <property type="entry name" value="beta-trefoil_Ricin-like"/>
    <property type="match status" value="1"/>
</dbReference>
<comment type="caution">
    <text evidence="2">The sequence shown here is derived from an EMBL/GenBank/DDBJ whole genome shotgun (WGS) entry which is preliminary data.</text>
</comment>
<evidence type="ECO:0000313" key="2">
    <source>
        <dbReference type="EMBL" id="GGY09860.1"/>
    </source>
</evidence>
<evidence type="ECO:0000259" key="1">
    <source>
        <dbReference type="Pfam" id="PF14200"/>
    </source>
</evidence>
<dbReference type="InterPro" id="IPR000772">
    <property type="entry name" value="Ricin_B_lectin"/>
</dbReference>
<protein>
    <recommendedName>
        <fullName evidence="1">Ricin B lectin domain-containing protein</fullName>
    </recommendedName>
</protein>
<dbReference type="RefSeq" id="WP_190025432.1">
    <property type="nucleotide sequence ID" value="NZ_BMUT01000022.1"/>
</dbReference>
<feature type="domain" description="Ricin B lectin" evidence="1">
    <location>
        <begin position="6"/>
        <end position="87"/>
    </location>
</feature>
<reference evidence="3" key="1">
    <citation type="journal article" date="2019" name="Int. J. Syst. Evol. Microbiol.">
        <title>The Global Catalogue of Microorganisms (GCM) 10K type strain sequencing project: providing services to taxonomists for standard genome sequencing and annotation.</title>
        <authorList>
            <consortium name="The Broad Institute Genomics Platform"/>
            <consortium name="The Broad Institute Genome Sequencing Center for Infectious Disease"/>
            <person name="Wu L."/>
            <person name="Ma J."/>
        </authorList>
    </citation>
    <scope>NUCLEOTIDE SEQUENCE [LARGE SCALE GENOMIC DNA]</scope>
    <source>
        <strain evidence="3">JCM 4586</strain>
    </source>
</reference>
<dbReference type="InterPro" id="IPR035992">
    <property type="entry name" value="Ricin_B-like_lectins"/>
</dbReference>
<accession>A0ABQ2ZA91</accession>
<dbReference type="InterPro" id="IPR036375">
    <property type="entry name" value="Hemopexin-like_dom_sf"/>
</dbReference>
<sequence>MSVHATTTYLVRNHKTGLYLTVRGLSRHDAADIVQEPLHDWPQRASQAWRLEPGQGGENVYRLQNQHSGRYLQVRHCRKDPGAPAEQRHLEENDPAYQSQTWEIRNGDEYRIINVHSGLELNVRGHSAAVDAVVEQQAGDEENSVWRFEAVEPRGEAKLFHALAGTLVEPSSRGLLSTLTNALKASLEASGGIFGTVSKWVPGSTTPYVAFDGFRGDETIRFSQRNRVETGGPRKISEQFPHLPKEFHGGFDFVTRAPGWSDHRYLGVKGDLVVEFSERGSGESLRSTDFYYPREQLEPVIGGAVKAAVPGTPDGRYHLVFGEKGATALIDLPRAPGAGRRGADRRDVRPVRLDHLPEPCRPDAIASAAVGDEMHFFAVKGDQYLVFTFREVIHGPGKILDAYPFLLGLWG</sequence>
<proteinExistence type="predicted"/>
<dbReference type="EMBL" id="BMUT01000022">
    <property type="protein sequence ID" value="GGY09860.1"/>
    <property type="molecule type" value="Genomic_DNA"/>
</dbReference>
<organism evidence="2 3">
    <name type="scientific">Streptomyces hiroshimensis</name>
    <dbReference type="NCBI Taxonomy" id="66424"/>
    <lineage>
        <taxon>Bacteria</taxon>
        <taxon>Bacillati</taxon>
        <taxon>Actinomycetota</taxon>
        <taxon>Actinomycetes</taxon>
        <taxon>Kitasatosporales</taxon>
        <taxon>Streptomycetaceae</taxon>
        <taxon>Streptomyces</taxon>
    </lineage>
</organism>
<dbReference type="Proteomes" id="UP000659223">
    <property type="component" value="Unassembled WGS sequence"/>
</dbReference>
<gene>
    <name evidence="2" type="ORF">GCM10010324_65870</name>
</gene>
<keyword evidence="3" id="KW-1185">Reference proteome</keyword>
<dbReference type="Gene3D" id="2.110.10.10">
    <property type="entry name" value="Hemopexin-like domain"/>
    <property type="match status" value="1"/>
</dbReference>
<name>A0ABQ2ZA91_9ACTN</name>